<keyword evidence="1" id="KW-0732">Signal</keyword>
<keyword evidence="4" id="KW-1185">Reference proteome</keyword>
<organism>
    <name type="scientific">Culex quinquefasciatus</name>
    <name type="common">Southern house mosquito</name>
    <name type="synonym">Culex pungens</name>
    <dbReference type="NCBI Taxonomy" id="7176"/>
    <lineage>
        <taxon>Eukaryota</taxon>
        <taxon>Metazoa</taxon>
        <taxon>Ecdysozoa</taxon>
        <taxon>Arthropoda</taxon>
        <taxon>Hexapoda</taxon>
        <taxon>Insecta</taxon>
        <taxon>Pterygota</taxon>
        <taxon>Neoptera</taxon>
        <taxon>Endopterygota</taxon>
        <taxon>Diptera</taxon>
        <taxon>Nematocera</taxon>
        <taxon>Culicoidea</taxon>
        <taxon>Culicidae</taxon>
        <taxon>Culicinae</taxon>
        <taxon>Culicini</taxon>
        <taxon>Culex</taxon>
        <taxon>Culex</taxon>
    </lineage>
</organism>
<feature type="signal peptide" evidence="1">
    <location>
        <begin position="1"/>
        <end position="22"/>
    </location>
</feature>
<name>B0W4U9_CULQU</name>
<dbReference type="EMBL" id="DS231839">
    <property type="protein sequence ID" value="EDS34287.1"/>
    <property type="molecule type" value="Genomic_DNA"/>
</dbReference>
<reference evidence="2" key="1">
    <citation type="submission" date="2007-03" db="EMBL/GenBank/DDBJ databases">
        <title>Annotation of Culex pipiens quinquefasciatus.</title>
        <authorList>
            <consortium name="The Broad Institute Genome Sequencing Platform"/>
            <person name="Atkinson P.W."/>
            <person name="Hemingway J."/>
            <person name="Christensen B.M."/>
            <person name="Higgs S."/>
            <person name="Kodira C."/>
            <person name="Hannick L."/>
            <person name="Megy K."/>
            <person name="O'Leary S."/>
            <person name="Pearson M."/>
            <person name="Haas B.J."/>
            <person name="Mauceli E."/>
            <person name="Wortman J.R."/>
            <person name="Lee N.H."/>
            <person name="Guigo R."/>
            <person name="Stanke M."/>
            <person name="Alvarado L."/>
            <person name="Amedeo P."/>
            <person name="Antoine C.H."/>
            <person name="Arensburger P."/>
            <person name="Bidwell S.L."/>
            <person name="Crawford M."/>
            <person name="Camaro F."/>
            <person name="Devon K."/>
            <person name="Engels R."/>
            <person name="Hammond M."/>
            <person name="Howarth C."/>
            <person name="Koehrsen M."/>
            <person name="Lawson D."/>
            <person name="Montgomery P."/>
            <person name="Nene V."/>
            <person name="Nusbaum C."/>
            <person name="Puiu D."/>
            <person name="Romero-Severson J."/>
            <person name="Severson D.W."/>
            <person name="Shumway M."/>
            <person name="Sisk P."/>
            <person name="Stolte C."/>
            <person name="Zeng Q."/>
            <person name="Eisenstadt E."/>
            <person name="Fraser-Liggett C."/>
            <person name="Strausberg R."/>
            <person name="Galagan J."/>
            <person name="Birren B."/>
            <person name="Collins F.H."/>
        </authorList>
    </citation>
    <scope>NUCLEOTIDE SEQUENCE [LARGE SCALE GENOMIC DNA]</scope>
    <source>
        <strain evidence="2">JHB</strain>
    </source>
</reference>
<sequence length="184" mass="21507">MVKLRTFFITFWIFCLCKTNYAKFVFNFDLEDNFKQCEDGIPMPALNMSTLKFSELDDSSMQVTGKVIFEDNYPPPIALRLYSLRKMRGAWVPGELSRSDFDVCMKLQIPTEPWYTFTKHFQQKRCPFRKGHEEILPDVPYQDLGLGLPADFAGEWKIFLEIIVNRNGRKVKECLTIPTTILEV</sequence>
<proteinExistence type="predicted"/>
<evidence type="ECO:0000256" key="1">
    <source>
        <dbReference type="SAM" id="SignalP"/>
    </source>
</evidence>
<evidence type="ECO:0008006" key="5">
    <source>
        <dbReference type="Google" id="ProtNLM"/>
    </source>
</evidence>
<dbReference type="AlphaFoldDB" id="B0W4U9"/>
<dbReference type="InParanoid" id="B0W4U9"/>
<evidence type="ECO:0000313" key="3">
    <source>
        <dbReference type="EnsemblMetazoa" id="CPIJ001956-PA"/>
    </source>
</evidence>
<dbReference type="EnsemblMetazoa" id="CPIJ001956-RA">
    <property type="protein sequence ID" value="CPIJ001956-PA"/>
    <property type="gene ID" value="CPIJ001956"/>
</dbReference>
<dbReference type="VEuPathDB" id="VectorBase:CPIJ001956"/>
<dbReference type="OrthoDB" id="7757521at2759"/>
<gene>
    <name evidence="3" type="primary">6033259</name>
    <name evidence="2" type="ORF">CpipJ_CPIJ001956</name>
</gene>
<dbReference type="HOGENOM" id="CLU_1483397_0_0_1"/>
<accession>B0W4U9</accession>
<feature type="chain" id="PRO_5014566470" description="MD-2-related lipid-recognition domain-containing protein" evidence="1">
    <location>
        <begin position="23"/>
        <end position="184"/>
    </location>
</feature>
<dbReference type="KEGG" id="cqu:CpipJ_CPIJ001956"/>
<dbReference type="OMA" id="CEDGIPM"/>
<evidence type="ECO:0000313" key="4">
    <source>
        <dbReference type="Proteomes" id="UP000002320"/>
    </source>
</evidence>
<reference evidence="3" key="2">
    <citation type="submission" date="2021-02" db="UniProtKB">
        <authorList>
            <consortium name="EnsemblMetazoa"/>
        </authorList>
    </citation>
    <scope>IDENTIFICATION</scope>
    <source>
        <strain evidence="3">JHB</strain>
    </source>
</reference>
<dbReference type="Proteomes" id="UP000002320">
    <property type="component" value="Unassembled WGS sequence"/>
</dbReference>
<evidence type="ECO:0000313" key="2">
    <source>
        <dbReference type="EMBL" id="EDS34287.1"/>
    </source>
</evidence>
<protein>
    <recommendedName>
        <fullName evidence="5">MD-2-related lipid-recognition domain-containing protein</fullName>
    </recommendedName>
</protein>
<dbReference type="VEuPathDB" id="VectorBase:CQUJHB002456"/>